<name>A0A562R019_9BACT</name>
<evidence type="ECO:0000313" key="3">
    <source>
        <dbReference type="Proteomes" id="UP000318307"/>
    </source>
</evidence>
<reference evidence="2 3" key="1">
    <citation type="submission" date="2019-07" db="EMBL/GenBank/DDBJ databases">
        <title>Genome sequencing of 100 strains of the haloalkaliphilic chemolithoautotrophic sulfur-oxidizing bacterium Thioalkalivibrio.</title>
        <authorList>
            <person name="Muyzer G."/>
        </authorList>
    </citation>
    <scope>NUCLEOTIDE SEQUENCE [LARGE SCALE GENOMIC DNA]</scope>
    <source>
        <strain evidence="2 3">ASO4-4</strain>
    </source>
</reference>
<evidence type="ECO:0000313" key="2">
    <source>
        <dbReference type="EMBL" id="TWI61924.1"/>
    </source>
</evidence>
<comment type="caution">
    <text evidence="2">The sequence shown here is derived from an EMBL/GenBank/DDBJ whole genome shotgun (WGS) entry which is preliminary data.</text>
</comment>
<evidence type="ECO:0008006" key="4">
    <source>
        <dbReference type="Google" id="ProtNLM"/>
    </source>
</evidence>
<dbReference type="PROSITE" id="PS51257">
    <property type="entry name" value="PROKAR_LIPOPROTEIN"/>
    <property type="match status" value="1"/>
</dbReference>
<feature type="chain" id="PRO_5021992471" description="Lipoprotein" evidence="1">
    <location>
        <begin position="25"/>
        <end position="216"/>
    </location>
</feature>
<dbReference type="Proteomes" id="UP000318307">
    <property type="component" value="Unassembled WGS sequence"/>
</dbReference>
<dbReference type="RefSeq" id="WP_144686836.1">
    <property type="nucleotide sequence ID" value="NZ_VLLC01000065.1"/>
</dbReference>
<keyword evidence="1" id="KW-0732">Signal</keyword>
<feature type="signal peptide" evidence="1">
    <location>
        <begin position="1"/>
        <end position="24"/>
    </location>
</feature>
<gene>
    <name evidence="2" type="ORF">LZ24_03403</name>
</gene>
<proteinExistence type="predicted"/>
<sequence length="216" mass="25172">MKSIWIFILISLSAVLLSCSRCDLQVVPGVDTPWIGSEEQAVERSCSYFSCFMDSVATTDTRWGTERSDGQHLYKYNDKIVSYLKRKRLLQSWPESNFNYNGYQQRLAPFKFYIVSVEPLVIIMIPYDFGEIKNRGRACLVGDRPSQFIANKYMVNYFEYGTYVPFHENPLWFSPDLKIGPIPVPKKERGDLVIEHRKIELVFKKQGGIYEVIRLK</sequence>
<evidence type="ECO:0000256" key="1">
    <source>
        <dbReference type="SAM" id="SignalP"/>
    </source>
</evidence>
<protein>
    <recommendedName>
        <fullName evidence="4">Lipoprotein</fullName>
    </recommendedName>
</protein>
<dbReference type="EMBL" id="VLLC01000065">
    <property type="protein sequence ID" value="TWI61924.1"/>
    <property type="molecule type" value="Genomic_DNA"/>
</dbReference>
<keyword evidence="3" id="KW-1185">Reference proteome</keyword>
<accession>A0A562R019</accession>
<dbReference type="AlphaFoldDB" id="A0A562R019"/>
<organism evidence="2 3">
    <name type="scientific">Desulfobotulus alkaliphilus</name>
    <dbReference type="NCBI Taxonomy" id="622671"/>
    <lineage>
        <taxon>Bacteria</taxon>
        <taxon>Pseudomonadati</taxon>
        <taxon>Thermodesulfobacteriota</taxon>
        <taxon>Desulfobacteria</taxon>
        <taxon>Desulfobacterales</taxon>
        <taxon>Desulfobacteraceae</taxon>
        <taxon>Desulfobotulus</taxon>
    </lineage>
</organism>